<dbReference type="Proteomes" id="UP000736787">
    <property type="component" value="Unassembled WGS sequence"/>
</dbReference>
<evidence type="ECO:0000256" key="5">
    <source>
        <dbReference type="ARBA" id="ARBA00023136"/>
    </source>
</evidence>
<feature type="domain" description="ABC-2 type transporter transmembrane" evidence="8">
    <location>
        <begin position="2"/>
        <end position="178"/>
    </location>
</feature>
<dbReference type="EMBL" id="RCMK01000860">
    <property type="protein sequence ID" value="KAG2909771.1"/>
    <property type="molecule type" value="Genomic_DNA"/>
</dbReference>
<dbReference type="Pfam" id="PF01061">
    <property type="entry name" value="ABC2_membrane"/>
    <property type="match status" value="1"/>
</dbReference>
<keyword evidence="5 6" id="KW-0472">Membrane</keyword>
<name>A0A329S6I7_9STRA</name>
<keyword evidence="2" id="KW-0813">Transport</keyword>
<accession>A0A329S6I7</accession>
<dbReference type="Proteomes" id="UP000251314">
    <property type="component" value="Unassembled WGS sequence"/>
</dbReference>
<dbReference type="InterPro" id="IPR013525">
    <property type="entry name" value="ABC2_TM"/>
</dbReference>
<evidence type="ECO:0000259" key="8">
    <source>
        <dbReference type="Pfam" id="PF01061"/>
    </source>
</evidence>
<organism evidence="15 16">
    <name type="scientific">Phytophthora cactorum</name>
    <dbReference type="NCBI Taxonomy" id="29920"/>
    <lineage>
        <taxon>Eukaryota</taxon>
        <taxon>Sar</taxon>
        <taxon>Stramenopiles</taxon>
        <taxon>Oomycota</taxon>
        <taxon>Peronosporomycetes</taxon>
        <taxon>Peronosporales</taxon>
        <taxon>Peronosporaceae</taxon>
        <taxon>Phytophthora</taxon>
    </lineage>
</organism>
<keyword evidence="7" id="KW-0732">Signal</keyword>
<dbReference type="EMBL" id="RCML01000869">
    <property type="protein sequence ID" value="KAG2968322.1"/>
    <property type="molecule type" value="Genomic_DNA"/>
</dbReference>
<feature type="transmembrane region" description="Helical" evidence="6">
    <location>
        <begin position="26"/>
        <end position="47"/>
    </location>
</feature>
<proteinExistence type="predicted"/>
<evidence type="ECO:0000256" key="6">
    <source>
        <dbReference type="SAM" id="Phobius"/>
    </source>
</evidence>
<dbReference type="InterPro" id="IPR010929">
    <property type="entry name" value="PDR_CDR_ABC"/>
</dbReference>
<evidence type="ECO:0000256" key="2">
    <source>
        <dbReference type="ARBA" id="ARBA00022448"/>
    </source>
</evidence>
<evidence type="ECO:0000313" key="15">
    <source>
        <dbReference type="EMBL" id="RAW32437.1"/>
    </source>
</evidence>
<evidence type="ECO:0000313" key="13">
    <source>
        <dbReference type="EMBL" id="KAG2968322.1"/>
    </source>
</evidence>
<comment type="subcellular location">
    <subcellularLocation>
        <location evidence="1">Membrane</location>
        <topology evidence="1">Multi-pass membrane protein</topology>
    </subcellularLocation>
</comment>
<dbReference type="Pfam" id="PF06422">
    <property type="entry name" value="PDR_CDR"/>
    <property type="match status" value="1"/>
</dbReference>
<evidence type="ECO:0000313" key="14">
    <source>
        <dbReference type="EMBL" id="KAG3211862.1"/>
    </source>
</evidence>
<dbReference type="EMBL" id="RCMG01000853">
    <property type="protein sequence ID" value="KAG2844750.1"/>
    <property type="molecule type" value="Genomic_DNA"/>
</dbReference>
<feature type="transmembrane region" description="Helical" evidence="6">
    <location>
        <begin position="68"/>
        <end position="95"/>
    </location>
</feature>
<evidence type="ECO:0000256" key="4">
    <source>
        <dbReference type="ARBA" id="ARBA00022989"/>
    </source>
</evidence>
<dbReference type="EMBL" id="RCMV01000903">
    <property type="protein sequence ID" value="KAG3211862.1"/>
    <property type="molecule type" value="Genomic_DNA"/>
</dbReference>
<feature type="transmembrane region" description="Helical" evidence="6">
    <location>
        <begin position="107"/>
        <end position="129"/>
    </location>
</feature>
<feature type="domain" description="CDR ABC transporter" evidence="9">
    <location>
        <begin position="227"/>
        <end position="270"/>
    </location>
</feature>
<comment type="caution">
    <text evidence="15">The sequence shown here is derived from an EMBL/GenBank/DDBJ whole genome shotgun (WGS) entry which is preliminary data.</text>
</comment>
<evidence type="ECO:0008006" key="17">
    <source>
        <dbReference type="Google" id="ProtNLM"/>
    </source>
</evidence>
<dbReference type="GO" id="GO:0140359">
    <property type="term" value="F:ABC-type transporter activity"/>
    <property type="evidence" value="ECO:0007669"/>
    <property type="project" value="InterPro"/>
</dbReference>
<dbReference type="Proteomes" id="UP000774804">
    <property type="component" value="Unassembled WGS sequence"/>
</dbReference>
<gene>
    <name evidence="15" type="ORF">PC110_g11217</name>
    <name evidence="10" type="ORF">PC113_g18332</name>
    <name evidence="11" type="ORF">PC115_g13912</name>
    <name evidence="12" type="ORF">PC117_g19583</name>
    <name evidence="13" type="ORF">PC118_g18079</name>
    <name evidence="14" type="ORF">PC129_g17164</name>
</gene>
<dbReference type="GO" id="GO:0005524">
    <property type="term" value="F:ATP binding"/>
    <property type="evidence" value="ECO:0007669"/>
    <property type="project" value="InterPro"/>
</dbReference>
<reference evidence="10" key="2">
    <citation type="submission" date="2018-10" db="EMBL/GenBank/DDBJ databases">
        <title>Effector identification in a new, highly contiguous assembly of the strawberry crown rot pathogen Phytophthora cactorum.</title>
        <authorList>
            <person name="Armitage A.D."/>
            <person name="Nellist C.F."/>
            <person name="Bates H."/>
            <person name="Vickerstaff R.J."/>
            <person name="Harrison R.J."/>
        </authorList>
    </citation>
    <scope>NUCLEOTIDE SEQUENCE</scope>
    <source>
        <strain evidence="10">15-7</strain>
        <strain evidence="11">4032</strain>
        <strain evidence="12">4040</strain>
        <strain evidence="13">P415</strain>
        <strain evidence="14">P421</strain>
    </source>
</reference>
<keyword evidence="16" id="KW-1185">Reference proteome</keyword>
<dbReference type="EMBL" id="MJFZ01000277">
    <property type="protein sequence ID" value="RAW32437.1"/>
    <property type="molecule type" value="Genomic_DNA"/>
</dbReference>
<feature type="signal peptide" evidence="7">
    <location>
        <begin position="1"/>
        <end position="16"/>
    </location>
</feature>
<evidence type="ECO:0000313" key="11">
    <source>
        <dbReference type="EMBL" id="KAG2907506.1"/>
    </source>
</evidence>
<sequence length="271" mass="30417">MAVFLALLFGITVREADYKSYQSLNSGMGMIFMATLFNGMISFQCVLSVSSADRPAFYRERATQTYNAFWYFVGSTVVEVPDVFGSAFVFTAIFFPMVQFTGFGTFLLYWVNTSFLILMLTYMGQMFVYALPSEEVAAIIGVLVNSIFFLFMGFSPPANLIPSGYHWLYTITPQRFSLAILGSLVFADCPEEPVYDESTATWSGVHSELGCQPLENAPVTTGAGTVKQFTEEVFGMKHDEIWINFCVVLGYIVLFRVLALLALWFINSQKR</sequence>
<evidence type="ECO:0000259" key="9">
    <source>
        <dbReference type="Pfam" id="PF06422"/>
    </source>
</evidence>
<dbReference type="Proteomes" id="UP000735874">
    <property type="component" value="Unassembled WGS sequence"/>
</dbReference>
<dbReference type="Proteomes" id="UP000697107">
    <property type="component" value="Unassembled WGS sequence"/>
</dbReference>
<evidence type="ECO:0000256" key="7">
    <source>
        <dbReference type="SAM" id="SignalP"/>
    </source>
</evidence>
<keyword evidence="4 6" id="KW-1133">Transmembrane helix</keyword>
<dbReference type="PANTHER" id="PTHR19241">
    <property type="entry name" value="ATP-BINDING CASSETTE TRANSPORTER"/>
    <property type="match status" value="1"/>
</dbReference>
<evidence type="ECO:0000256" key="1">
    <source>
        <dbReference type="ARBA" id="ARBA00004141"/>
    </source>
</evidence>
<feature type="transmembrane region" description="Helical" evidence="6">
    <location>
        <begin position="136"/>
        <end position="154"/>
    </location>
</feature>
<dbReference type="VEuPathDB" id="FungiDB:PC110_g11217"/>
<evidence type="ECO:0000313" key="16">
    <source>
        <dbReference type="Proteomes" id="UP000251314"/>
    </source>
</evidence>
<protein>
    <recommendedName>
        <fullName evidence="17">ABC-2 type transporter domain-containing protein</fullName>
    </recommendedName>
</protein>
<evidence type="ECO:0000313" key="10">
    <source>
        <dbReference type="EMBL" id="KAG2844750.1"/>
    </source>
</evidence>
<dbReference type="Proteomes" id="UP000760860">
    <property type="component" value="Unassembled WGS sequence"/>
</dbReference>
<keyword evidence="3 6" id="KW-0812">Transmembrane</keyword>
<reference evidence="15 16" key="1">
    <citation type="submission" date="2018-01" db="EMBL/GenBank/DDBJ databases">
        <title>Draft genome of the strawberry crown rot pathogen Phytophthora cactorum.</title>
        <authorList>
            <person name="Armitage A.D."/>
            <person name="Lysoe E."/>
            <person name="Nellist C.F."/>
            <person name="Harrison R.J."/>
            <person name="Brurberg M.B."/>
        </authorList>
    </citation>
    <scope>NUCLEOTIDE SEQUENCE [LARGE SCALE GENOMIC DNA]</scope>
    <source>
        <strain evidence="15 16">10300</strain>
    </source>
</reference>
<dbReference type="EMBL" id="RCMI01000510">
    <property type="protein sequence ID" value="KAG2907506.1"/>
    <property type="molecule type" value="Genomic_DNA"/>
</dbReference>
<dbReference type="GO" id="GO:0016020">
    <property type="term" value="C:membrane"/>
    <property type="evidence" value="ECO:0007669"/>
    <property type="project" value="UniProtKB-SubCell"/>
</dbReference>
<dbReference type="AlphaFoldDB" id="A0A329S6I7"/>
<evidence type="ECO:0000256" key="3">
    <source>
        <dbReference type="ARBA" id="ARBA00022692"/>
    </source>
</evidence>
<feature type="chain" id="PRO_5040067861" description="ABC-2 type transporter domain-containing protein" evidence="7">
    <location>
        <begin position="17"/>
        <end position="271"/>
    </location>
</feature>
<evidence type="ECO:0000313" key="12">
    <source>
        <dbReference type="EMBL" id="KAG2909771.1"/>
    </source>
</evidence>
<dbReference type="OrthoDB" id="66620at2759"/>
<feature type="transmembrane region" description="Helical" evidence="6">
    <location>
        <begin position="241"/>
        <end position="266"/>
    </location>
</feature>